<comment type="similarity">
    <text evidence="1">Belongs to the barstar family.</text>
</comment>
<dbReference type="InterPro" id="IPR000468">
    <property type="entry name" value="Barstar"/>
</dbReference>
<organism evidence="3">
    <name type="scientific">Burkholderia orbicola (strain AU 1054)</name>
    <dbReference type="NCBI Taxonomy" id="331271"/>
    <lineage>
        <taxon>Bacteria</taxon>
        <taxon>Pseudomonadati</taxon>
        <taxon>Pseudomonadota</taxon>
        <taxon>Betaproteobacteria</taxon>
        <taxon>Burkholderiales</taxon>
        <taxon>Burkholderiaceae</taxon>
        <taxon>Burkholderia</taxon>
        <taxon>Burkholderia cepacia complex</taxon>
        <taxon>Burkholderia orbicola</taxon>
    </lineage>
</organism>
<sequence>MARDTRVEIELDDIESTEQLHVRLMKKLSFPDWYGRNWDAFWDAITALVDMPPILRLKGWSEFERRFPRDAKLMRDCLQDMARQYPAFAPRVEYD</sequence>
<feature type="domain" description="Barstar (barnase inhibitor)" evidence="2">
    <location>
        <begin position="7"/>
        <end position="85"/>
    </location>
</feature>
<gene>
    <name evidence="3" type="ordered locus">Bcen_5068</name>
</gene>
<dbReference type="SUPFAM" id="SSF52038">
    <property type="entry name" value="Barstar-related"/>
    <property type="match status" value="1"/>
</dbReference>
<dbReference type="Pfam" id="PF01337">
    <property type="entry name" value="Barstar"/>
    <property type="match status" value="1"/>
</dbReference>
<dbReference type="InterPro" id="IPR035905">
    <property type="entry name" value="Barstar-like_sf"/>
</dbReference>
<dbReference type="HOGENOM" id="CLU_121832_3_0_4"/>
<reference evidence="3" key="1">
    <citation type="submission" date="2006-05" db="EMBL/GenBank/DDBJ databases">
        <title>Complete sequence of chromosome 2 of Burkholderia cenocepacia AU 1054.</title>
        <authorList>
            <consortium name="US DOE Joint Genome Institute"/>
            <person name="Copeland A."/>
            <person name="Lucas S."/>
            <person name="Lapidus A."/>
            <person name="Barry K."/>
            <person name="Detter J.C."/>
            <person name="Glavina del Rio T."/>
            <person name="Hammon N."/>
            <person name="Israni S."/>
            <person name="Dalin E."/>
            <person name="Tice H."/>
            <person name="Pitluck S."/>
            <person name="Chain P."/>
            <person name="Malfatti S."/>
            <person name="Shin M."/>
            <person name="Vergez L."/>
            <person name="Schmutz J."/>
            <person name="Larimer F."/>
            <person name="Land M."/>
            <person name="Hauser L."/>
            <person name="Kyrpides N."/>
            <person name="Lykidis A."/>
            <person name="LiPuma J.J."/>
            <person name="Konstantinidis K."/>
            <person name="Tiedje J.M."/>
            <person name="Richardson P."/>
        </authorList>
    </citation>
    <scope>NUCLEOTIDE SEQUENCE [LARGE SCALE GENOMIC DNA]</scope>
    <source>
        <strain evidence="3">AU 1054</strain>
    </source>
</reference>
<evidence type="ECO:0000313" key="3">
    <source>
        <dbReference type="EMBL" id="ABF79943.1"/>
    </source>
</evidence>
<evidence type="ECO:0000259" key="2">
    <source>
        <dbReference type="Pfam" id="PF01337"/>
    </source>
</evidence>
<dbReference type="CDD" id="cd05140">
    <property type="entry name" value="Barstar_AU1054-like"/>
    <property type="match status" value="1"/>
</dbReference>
<dbReference type="Gene3D" id="3.30.370.10">
    <property type="entry name" value="Barstar-like"/>
    <property type="match status" value="1"/>
</dbReference>
<evidence type="ECO:0000256" key="1">
    <source>
        <dbReference type="ARBA" id="ARBA00006845"/>
    </source>
</evidence>
<dbReference type="AlphaFoldDB" id="A0A0H2Y0E6"/>
<dbReference type="EMBL" id="CP000379">
    <property type="protein sequence ID" value="ABF79943.1"/>
    <property type="molecule type" value="Genomic_DNA"/>
</dbReference>
<accession>A0A0H2Y0E6</accession>
<name>A0A0H2Y0E6_BURO1</name>
<proteinExistence type="inferred from homology"/>
<protein>
    <submittedName>
        <fullName evidence="3">Barstar (Barnase inhibitor)</fullName>
    </submittedName>
</protein>